<dbReference type="Pfam" id="PF08220">
    <property type="entry name" value="HTH_DeoR"/>
    <property type="match status" value="1"/>
</dbReference>
<keyword evidence="4" id="KW-0238">DNA-binding</keyword>
<protein>
    <recommendedName>
        <fullName evidence="1">Lactose phosphotransferase system repressor</fullName>
    </recommendedName>
</protein>
<evidence type="ECO:0000256" key="1">
    <source>
        <dbReference type="ARBA" id="ARBA00021390"/>
    </source>
</evidence>
<evidence type="ECO:0000256" key="2">
    <source>
        <dbReference type="ARBA" id="ARBA00022491"/>
    </source>
</evidence>
<dbReference type="SUPFAM" id="SSF100950">
    <property type="entry name" value="NagB/RpiA/CoA transferase-like"/>
    <property type="match status" value="1"/>
</dbReference>
<dbReference type="InterPro" id="IPR037171">
    <property type="entry name" value="NagB/RpiA_transferase-like"/>
</dbReference>
<keyword evidence="9" id="KW-1185">Reference proteome</keyword>
<dbReference type="InterPro" id="IPR036388">
    <property type="entry name" value="WH-like_DNA-bd_sf"/>
</dbReference>
<reference evidence="8 9" key="1">
    <citation type="submission" date="2016-03" db="EMBL/GenBank/DDBJ databases">
        <title>Spore heat resistance.</title>
        <authorList>
            <person name="Boekhorst J."/>
            <person name="Berendsen E.M."/>
            <person name="Wells-Bennik M.H."/>
            <person name="Kuipers O.P."/>
        </authorList>
    </citation>
    <scope>NUCLEOTIDE SEQUENCE [LARGE SCALE GENOMIC DNA]</scope>
    <source>
        <strain evidence="8 9">GS8</strain>
    </source>
</reference>
<dbReference type="InterPro" id="IPR001034">
    <property type="entry name" value="DeoR_HTH"/>
</dbReference>
<dbReference type="Proteomes" id="UP000773850">
    <property type="component" value="Unassembled WGS sequence"/>
</dbReference>
<dbReference type="SMART" id="SM01134">
    <property type="entry name" value="DeoRC"/>
    <property type="match status" value="1"/>
</dbReference>
<dbReference type="SUPFAM" id="SSF46785">
    <property type="entry name" value="Winged helix' DNA-binding domain"/>
    <property type="match status" value="1"/>
</dbReference>
<evidence type="ECO:0000313" key="8">
    <source>
        <dbReference type="EMBL" id="KAF6510678.1"/>
    </source>
</evidence>
<evidence type="ECO:0000256" key="4">
    <source>
        <dbReference type="ARBA" id="ARBA00023125"/>
    </source>
</evidence>
<keyword evidence="3" id="KW-0805">Transcription regulation</keyword>
<dbReference type="PROSITE" id="PS51000">
    <property type="entry name" value="HTH_DEOR_2"/>
    <property type="match status" value="1"/>
</dbReference>
<dbReference type="PRINTS" id="PR00037">
    <property type="entry name" value="HTHLACR"/>
</dbReference>
<dbReference type="PANTHER" id="PTHR30363:SF4">
    <property type="entry name" value="GLYCEROL-3-PHOSPHATE REGULON REPRESSOR"/>
    <property type="match status" value="1"/>
</dbReference>
<evidence type="ECO:0000256" key="5">
    <source>
        <dbReference type="ARBA" id="ARBA00023163"/>
    </source>
</evidence>
<name>A0ABQ7HEN0_GEOSE</name>
<sequence length="252" mass="28779">MTMLKEDRYRLILDVISQKDVVKVSELAERLNVAEMTIRRDLNALEEQGLIERVHGGAKKKGTIPYVELSHVQKQTINVEEKKHIAQKCAELICDHDIVFIGPGTTNELIYDYVKAENVDVITNSITVFNRFKHDSRYDVILIGGRFRERTGTFIGYFANKLLSEIKVNKAFIGTNGIIDTRVTTANEEEGNGQRIILDNAAEKYILADHSKFGVEAFCTFYDVKNVTAIITDTKISPQIEEYYKKWTKIIK</sequence>
<dbReference type="PROSITE" id="PS00894">
    <property type="entry name" value="HTH_DEOR_1"/>
    <property type="match status" value="1"/>
</dbReference>
<keyword evidence="2" id="KW-0678">Repressor</keyword>
<dbReference type="Gene3D" id="1.10.10.10">
    <property type="entry name" value="Winged helix-like DNA-binding domain superfamily/Winged helix DNA-binding domain"/>
    <property type="match status" value="1"/>
</dbReference>
<comment type="function">
    <text evidence="6">Repressor of the lactose catabolism operon. Galactose-6-phosphate is the inducer.</text>
</comment>
<dbReference type="InterPro" id="IPR036390">
    <property type="entry name" value="WH_DNA-bd_sf"/>
</dbReference>
<keyword evidence="5" id="KW-0804">Transcription</keyword>
<dbReference type="InterPro" id="IPR014036">
    <property type="entry name" value="DeoR-like_C"/>
</dbReference>
<dbReference type="EMBL" id="LUCS01000028">
    <property type="protein sequence ID" value="KAF6510678.1"/>
    <property type="molecule type" value="Genomic_DNA"/>
</dbReference>
<dbReference type="InterPro" id="IPR018356">
    <property type="entry name" value="Tscrpt_reg_HTH_DeoR_CS"/>
</dbReference>
<evidence type="ECO:0000313" key="9">
    <source>
        <dbReference type="Proteomes" id="UP000773850"/>
    </source>
</evidence>
<evidence type="ECO:0000259" key="7">
    <source>
        <dbReference type="PROSITE" id="PS51000"/>
    </source>
</evidence>
<dbReference type="PANTHER" id="PTHR30363">
    <property type="entry name" value="HTH-TYPE TRANSCRIPTIONAL REGULATOR SRLR-RELATED"/>
    <property type="match status" value="1"/>
</dbReference>
<comment type="caution">
    <text evidence="8">The sequence shown here is derived from an EMBL/GenBank/DDBJ whole genome shotgun (WGS) entry which is preliminary data.</text>
</comment>
<gene>
    <name evidence="8" type="ORF">GS8_2835</name>
</gene>
<dbReference type="Gene3D" id="3.40.50.1360">
    <property type="match status" value="1"/>
</dbReference>
<proteinExistence type="predicted"/>
<organism evidence="8 9">
    <name type="scientific">Geobacillus stearothermophilus</name>
    <name type="common">Bacillus stearothermophilus</name>
    <dbReference type="NCBI Taxonomy" id="1422"/>
    <lineage>
        <taxon>Bacteria</taxon>
        <taxon>Bacillati</taxon>
        <taxon>Bacillota</taxon>
        <taxon>Bacilli</taxon>
        <taxon>Bacillales</taxon>
        <taxon>Anoxybacillaceae</taxon>
        <taxon>Geobacillus</taxon>
    </lineage>
</organism>
<evidence type="ECO:0000256" key="6">
    <source>
        <dbReference type="ARBA" id="ARBA00024937"/>
    </source>
</evidence>
<evidence type="ECO:0000256" key="3">
    <source>
        <dbReference type="ARBA" id="ARBA00023015"/>
    </source>
</evidence>
<feature type="domain" description="HTH deoR-type" evidence="7">
    <location>
        <begin position="5"/>
        <end position="60"/>
    </location>
</feature>
<accession>A0ABQ7HEN0</accession>
<dbReference type="SMART" id="SM00420">
    <property type="entry name" value="HTH_DEOR"/>
    <property type="match status" value="1"/>
</dbReference>
<dbReference type="Pfam" id="PF00455">
    <property type="entry name" value="DeoRC"/>
    <property type="match status" value="1"/>
</dbReference>
<dbReference type="InterPro" id="IPR050313">
    <property type="entry name" value="Carb_Metab_HTH_regulators"/>
</dbReference>